<evidence type="ECO:0000256" key="2">
    <source>
        <dbReference type="ARBA" id="ARBA00022729"/>
    </source>
</evidence>
<dbReference type="InterPro" id="IPR024930">
    <property type="entry name" value="Skp_dom_sf"/>
</dbReference>
<dbReference type="Gene3D" id="3.30.910.20">
    <property type="entry name" value="Skp domain"/>
    <property type="match status" value="1"/>
</dbReference>
<dbReference type="PANTHER" id="PTHR35089">
    <property type="entry name" value="CHAPERONE PROTEIN SKP"/>
    <property type="match status" value="1"/>
</dbReference>
<sequence>MGVSRLIASGILALEFGIAGYVFPATAQTYPVYKEPTVASIDQERLFAESDFGKQALQEIETVSRELSLENRQIEAELTAEEKELAELRKTELPEVFKQKAADFDRRVKQIRAEQDQKFANIRASLDAARQTFNTKATPILQQLMVDTGIIFILDNSAILIGQPDGDITDQAIARINQEFEQ</sequence>
<accession>A0A2G5K5G1</accession>
<dbReference type="InterPro" id="IPR005632">
    <property type="entry name" value="Chaperone_Skp"/>
</dbReference>
<protein>
    <recommendedName>
        <fullName evidence="6">Outer membrane chaperone Skp</fullName>
    </recommendedName>
</protein>
<gene>
    <name evidence="4" type="ORF">BFP76_05590</name>
</gene>
<dbReference type="GO" id="GO:0005829">
    <property type="term" value="C:cytosol"/>
    <property type="evidence" value="ECO:0007669"/>
    <property type="project" value="TreeGrafter"/>
</dbReference>
<organism evidence="4 5">
    <name type="scientific">Paramylibacter kogurei</name>
    <dbReference type="NCBI Taxonomy" id="1889778"/>
    <lineage>
        <taxon>Bacteria</taxon>
        <taxon>Pseudomonadati</taxon>
        <taxon>Pseudomonadota</taxon>
        <taxon>Alphaproteobacteria</taxon>
        <taxon>Rhodobacterales</taxon>
        <taxon>Paracoccaceae</taxon>
        <taxon>Paramylibacter</taxon>
    </lineage>
</organism>
<keyword evidence="2" id="KW-0732">Signal</keyword>
<dbReference type="PANTHER" id="PTHR35089:SF1">
    <property type="entry name" value="CHAPERONE PROTEIN SKP"/>
    <property type="match status" value="1"/>
</dbReference>
<evidence type="ECO:0008006" key="6">
    <source>
        <dbReference type="Google" id="ProtNLM"/>
    </source>
</evidence>
<proteinExistence type="inferred from homology"/>
<reference evidence="4 5" key="1">
    <citation type="submission" date="2016-08" db="EMBL/GenBank/DDBJ databases">
        <title>Draft genome of Amylibacter sp. strain 4G11.</title>
        <authorList>
            <person name="Wong S.-K."/>
            <person name="Hamasaki K."/>
            <person name="Yoshizawa S."/>
        </authorList>
    </citation>
    <scope>NUCLEOTIDE SEQUENCE [LARGE SCALE GENOMIC DNA]</scope>
    <source>
        <strain evidence="4 5">4G11</strain>
    </source>
</reference>
<evidence type="ECO:0000313" key="4">
    <source>
        <dbReference type="EMBL" id="PIB24655.1"/>
    </source>
</evidence>
<dbReference type="RefSeq" id="WP_099593206.1">
    <property type="nucleotide sequence ID" value="NZ_MDGM01000012.1"/>
</dbReference>
<evidence type="ECO:0000256" key="1">
    <source>
        <dbReference type="ARBA" id="ARBA00009091"/>
    </source>
</evidence>
<evidence type="ECO:0000313" key="5">
    <source>
        <dbReference type="Proteomes" id="UP000231516"/>
    </source>
</evidence>
<dbReference type="EMBL" id="MDGM01000012">
    <property type="protein sequence ID" value="PIB24655.1"/>
    <property type="molecule type" value="Genomic_DNA"/>
</dbReference>
<keyword evidence="3" id="KW-0175">Coiled coil</keyword>
<dbReference type="AlphaFoldDB" id="A0A2G5K5G1"/>
<dbReference type="Proteomes" id="UP000231516">
    <property type="component" value="Unassembled WGS sequence"/>
</dbReference>
<feature type="coiled-coil region" evidence="3">
    <location>
        <begin position="57"/>
        <end position="91"/>
    </location>
</feature>
<comment type="caution">
    <text evidence="4">The sequence shown here is derived from an EMBL/GenBank/DDBJ whole genome shotgun (WGS) entry which is preliminary data.</text>
</comment>
<comment type="similarity">
    <text evidence="1">Belongs to the Skp family.</text>
</comment>
<dbReference type="SUPFAM" id="SSF111384">
    <property type="entry name" value="OmpH-like"/>
    <property type="match status" value="1"/>
</dbReference>
<dbReference type="SMART" id="SM00935">
    <property type="entry name" value="OmpH"/>
    <property type="match status" value="1"/>
</dbReference>
<name>A0A2G5K5G1_9RHOB</name>
<keyword evidence="5" id="KW-1185">Reference proteome</keyword>
<dbReference type="GO" id="GO:0051082">
    <property type="term" value="F:unfolded protein binding"/>
    <property type="evidence" value="ECO:0007669"/>
    <property type="project" value="InterPro"/>
</dbReference>
<dbReference type="GO" id="GO:0050821">
    <property type="term" value="P:protein stabilization"/>
    <property type="evidence" value="ECO:0007669"/>
    <property type="project" value="TreeGrafter"/>
</dbReference>
<dbReference type="Pfam" id="PF03938">
    <property type="entry name" value="OmpH"/>
    <property type="match status" value="1"/>
</dbReference>
<dbReference type="OrthoDB" id="7868372at2"/>
<evidence type="ECO:0000256" key="3">
    <source>
        <dbReference type="SAM" id="Coils"/>
    </source>
</evidence>